<protein>
    <recommendedName>
        <fullName evidence="4">Aminoglycoside phosphotransferase domain-containing protein</fullName>
    </recommendedName>
</protein>
<dbReference type="EMBL" id="JBCAWK010000002">
    <property type="protein sequence ID" value="KAK8865629.1"/>
    <property type="molecule type" value="Genomic_DNA"/>
</dbReference>
<dbReference type="PANTHER" id="PTHR21310:SF15">
    <property type="entry name" value="AMINOGLYCOSIDE PHOSPHOTRANSFERASE DOMAIN-CONTAINING PROTEIN"/>
    <property type="match status" value="1"/>
</dbReference>
<comment type="caution">
    <text evidence="2">The sequence shown here is derived from an EMBL/GenBank/DDBJ whole genome shotgun (WGS) entry which is preliminary data.</text>
</comment>
<name>A0AAW0Z3U7_9TREE</name>
<proteinExistence type="predicted"/>
<dbReference type="SUPFAM" id="SSF56112">
    <property type="entry name" value="Protein kinase-like (PK-like)"/>
    <property type="match status" value="1"/>
</dbReference>
<feature type="region of interest" description="Disordered" evidence="1">
    <location>
        <begin position="452"/>
        <end position="529"/>
    </location>
</feature>
<feature type="compositionally biased region" description="Basic and acidic residues" evidence="1">
    <location>
        <begin position="452"/>
        <end position="461"/>
    </location>
</feature>
<sequence length="554" mass="62526">MRYMLRSTCGFEGCSETVLGPLASCELDRTIRGLDQKTLAQQAQALRPGHSCHIVLPPNYVAIKSVKGRKMYSGTNIHFPIEFDDGIKWVARARLANAYRPPPDMRRMITESEVATMEVLKQGDVLVPKAWMPPLLDNELLFQRNPGSDVTDYFFVEFIQGSPLIKGHATLTGGKIATDVVRTFITDLAQHHQALSRIRLNVKGIGSLMPGQDPNGTPVLGPLVQGSLMMTPEPPYFCGPFMTNKERYLVHVDLALKYIHQQCILLRYPVATFLAYLEMRELIEENEEMGREETEFFIKHADDKNDQYMLRDDGHLVGVLDWEWAYTTTKTEAFCAPMGLFWSSEWAAGDNALTPEEQLLIDIHEAKGRPDLADCVRNGRVYQRLLDNMRDDDLFGPDLHRINALRDAFLGDKAGKPFGTIEEWKEYNMSKYGDDPRIADIELWVKKRSERRGAEMERIRVGEGPPMTKASYTNSEAPPKGPPRDKDGKVLPRPKEPSNYTASVPEPQAKMEDADIRAPESHPIDTAKGKGMCHIIGHIARLEVMRSCRKEAGE</sequence>
<evidence type="ECO:0000256" key="1">
    <source>
        <dbReference type="SAM" id="MobiDB-lite"/>
    </source>
</evidence>
<feature type="compositionally biased region" description="Basic and acidic residues" evidence="1">
    <location>
        <begin position="509"/>
        <end position="528"/>
    </location>
</feature>
<dbReference type="InterPro" id="IPR011009">
    <property type="entry name" value="Kinase-like_dom_sf"/>
</dbReference>
<reference evidence="2 3" key="1">
    <citation type="journal article" date="2024" name="bioRxiv">
        <title>Comparative genomics of Cryptococcus and Kwoniella reveals pathogenesis evolution and contrasting karyotype dynamics via intercentromeric recombination or chromosome fusion.</title>
        <authorList>
            <person name="Coelho M.A."/>
            <person name="David-Palma M."/>
            <person name="Shea T."/>
            <person name="Bowers K."/>
            <person name="McGinley-Smith S."/>
            <person name="Mohammad A.W."/>
            <person name="Gnirke A."/>
            <person name="Yurkov A.M."/>
            <person name="Nowrousian M."/>
            <person name="Sun S."/>
            <person name="Cuomo C.A."/>
            <person name="Heitman J."/>
        </authorList>
    </citation>
    <scope>NUCLEOTIDE SEQUENCE [LARGE SCALE GENOMIC DNA]</scope>
    <source>
        <strain evidence="2 3">CBS 13917</strain>
    </source>
</reference>
<organism evidence="2 3">
    <name type="scientific">Kwoniella newhampshirensis</name>
    <dbReference type="NCBI Taxonomy" id="1651941"/>
    <lineage>
        <taxon>Eukaryota</taxon>
        <taxon>Fungi</taxon>
        <taxon>Dikarya</taxon>
        <taxon>Basidiomycota</taxon>
        <taxon>Agaricomycotina</taxon>
        <taxon>Tremellomycetes</taxon>
        <taxon>Tremellales</taxon>
        <taxon>Cryptococcaceae</taxon>
        <taxon>Kwoniella</taxon>
    </lineage>
</organism>
<evidence type="ECO:0008006" key="4">
    <source>
        <dbReference type="Google" id="ProtNLM"/>
    </source>
</evidence>
<dbReference type="Proteomes" id="UP001388673">
    <property type="component" value="Unassembled WGS sequence"/>
</dbReference>
<dbReference type="InterPro" id="IPR051678">
    <property type="entry name" value="AGP_Transferase"/>
</dbReference>
<dbReference type="RefSeq" id="XP_066805108.1">
    <property type="nucleotide sequence ID" value="XM_066943907.1"/>
</dbReference>
<dbReference type="GeneID" id="92178033"/>
<dbReference type="AlphaFoldDB" id="A0AAW0Z3U7"/>
<keyword evidence="3" id="KW-1185">Reference proteome</keyword>
<accession>A0AAW0Z3U7</accession>
<dbReference type="KEGG" id="kne:92178033"/>
<evidence type="ECO:0000313" key="3">
    <source>
        <dbReference type="Proteomes" id="UP001388673"/>
    </source>
</evidence>
<gene>
    <name evidence="2" type="ORF">IAR55_000774</name>
</gene>
<dbReference type="PANTHER" id="PTHR21310">
    <property type="entry name" value="AMINOGLYCOSIDE PHOSPHOTRANSFERASE-RELATED-RELATED"/>
    <property type="match status" value="1"/>
</dbReference>
<feature type="compositionally biased region" description="Basic and acidic residues" evidence="1">
    <location>
        <begin position="482"/>
        <end position="496"/>
    </location>
</feature>
<evidence type="ECO:0000313" key="2">
    <source>
        <dbReference type="EMBL" id="KAK8865629.1"/>
    </source>
</evidence>